<gene>
    <name evidence="6" type="primary">amiC</name>
    <name evidence="6" type="ORF">THS5294_01681</name>
</gene>
<dbReference type="Pfam" id="PF01520">
    <property type="entry name" value="Amidase_3"/>
    <property type="match status" value="1"/>
</dbReference>
<dbReference type="Proteomes" id="UP000051298">
    <property type="component" value="Unassembled WGS sequence"/>
</dbReference>
<dbReference type="Gene3D" id="3.40.630.40">
    <property type="entry name" value="Zn-dependent exopeptidases"/>
    <property type="match status" value="1"/>
</dbReference>
<evidence type="ECO:0000259" key="5">
    <source>
        <dbReference type="SMART" id="SM00646"/>
    </source>
</evidence>
<proteinExistence type="predicted"/>
<dbReference type="EMBL" id="CYRX01000025">
    <property type="protein sequence ID" value="CUH60392.1"/>
    <property type="molecule type" value="Genomic_DNA"/>
</dbReference>
<dbReference type="Pfam" id="PF11741">
    <property type="entry name" value="AMIN"/>
    <property type="match status" value="1"/>
</dbReference>
<dbReference type="PANTHER" id="PTHR30404:SF0">
    <property type="entry name" value="N-ACETYLMURAMOYL-L-ALANINE AMIDASE AMIC"/>
    <property type="match status" value="1"/>
</dbReference>
<dbReference type="SUPFAM" id="SSF53187">
    <property type="entry name" value="Zn-dependent exopeptidases"/>
    <property type="match status" value="1"/>
</dbReference>
<keyword evidence="3 6" id="KW-0378">Hydrolase</keyword>
<dbReference type="STRING" id="266809.PM03_05530"/>
<evidence type="ECO:0000256" key="2">
    <source>
        <dbReference type="ARBA" id="ARBA00011901"/>
    </source>
</evidence>
<dbReference type="GO" id="GO:0030288">
    <property type="term" value="C:outer membrane-bounded periplasmic space"/>
    <property type="evidence" value="ECO:0007669"/>
    <property type="project" value="TreeGrafter"/>
</dbReference>
<feature type="signal peptide" evidence="4">
    <location>
        <begin position="1"/>
        <end position="20"/>
    </location>
</feature>
<protein>
    <recommendedName>
        <fullName evidence="2">N-acetylmuramoyl-L-alanine amidase</fullName>
        <ecNumber evidence="2">3.5.1.28</ecNumber>
    </recommendedName>
</protein>
<dbReference type="PANTHER" id="PTHR30404">
    <property type="entry name" value="N-ACETYLMURAMOYL-L-ALANINE AMIDASE"/>
    <property type="match status" value="1"/>
</dbReference>
<dbReference type="AlphaFoldDB" id="A0A0P1EZD1"/>
<feature type="domain" description="MurNAc-LAA" evidence="5">
    <location>
        <begin position="234"/>
        <end position="389"/>
    </location>
</feature>
<name>A0A0P1EZD1_9RHOB</name>
<evidence type="ECO:0000256" key="4">
    <source>
        <dbReference type="SAM" id="SignalP"/>
    </source>
</evidence>
<organism evidence="6 7">
    <name type="scientific">Thalassobacter stenotrophicus</name>
    <dbReference type="NCBI Taxonomy" id="266809"/>
    <lineage>
        <taxon>Bacteria</taxon>
        <taxon>Pseudomonadati</taxon>
        <taxon>Pseudomonadota</taxon>
        <taxon>Alphaproteobacteria</taxon>
        <taxon>Rhodobacterales</taxon>
        <taxon>Roseobacteraceae</taxon>
        <taxon>Thalassobacter</taxon>
    </lineage>
</organism>
<keyword evidence="4" id="KW-0732">Signal</keyword>
<dbReference type="InterPro" id="IPR050695">
    <property type="entry name" value="N-acetylmuramoyl_amidase_3"/>
</dbReference>
<reference evidence="6 7" key="1">
    <citation type="submission" date="2015-09" db="EMBL/GenBank/DDBJ databases">
        <authorList>
            <consortium name="Swine Surveillance"/>
        </authorList>
    </citation>
    <scope>NUCLEOTIDE SEQUENCE [LARGE SCALE GENOMIC DNA]</scope>
    <source>
        <strain evidence="6 7">CECT 5294</strain>
    </source>
</reference>
<sequence>MRALRLLVVCGLWLPFAASAQDLRALARLDVTASSIADVRGGVEVTLALSQAVPWRVLTRDDPRRIILDFQEVAWAGVSPKALGTSKRVQAVRIGTFRPGWSRMVLELTAPLIVDTAGMRTDPSSGAAVISLRLARTDAAGFAQAVAARPSEADLWALPAPVPQTPKVDSGDTIVVLDPGHGGIDPGAQRDGLREADLMLTFAREVEEALIRQGGYQVILTRTNDVFVPLAERVAIARAAKADVFLSLHADAITQGEASGATVYTLSDQASDPASAQLAERKSREDVLLGADVTEKGDQVADILMDLARVEVTPRADALADALVEGLRGTVGRLHKRPRLEAEFAVLKAPDVPSILLEVGFMSDAQDLSDLQKPQWRAQVALGIVQALETWVVADALRAERVRQ</sequence>
<dbReference type="Gene3D" id="2.60.40.3500">
    <property type="match status" value="1"/>
</dbReference>
<dbReference type="eggNOG" id="COG0860">
    <property type="taxonomic scope" value="Bacteria"/>
</dbReference>
<evidence type="ECO:0000256" key="1">
    <source>
        <dbReference type="ARBA" id="ARBA00001561"/>
    </source>
</evidence>
<comment type="catalytic activity">
    <reaction evidence="1">
        <text>Hydrolyzes the link between N-acetylmuramoyl residues and L-amino acid residues in certain cell-wall glycopeptides.</text>
        <dbReference type="EC" id="3.5.1.28"/>
    </reaction>
</comment>
<dbReference type="CDD" id="cd02696">
    <property type="entry name" value="MurNAc-LAA"/>
    <property type="match status" value="1"/>
</dbReference>
<evidence type="ECO:0000256" key="3">
    <source>
        <dbReference type="ARBA" id="ARBA00022801"/>
    </source>
</evidence>
<dbReference type="EC" id="3.5.1.28" evidence="2"/>
<dbReference type="InterPro" id="IPR002508">
    <property type="entry name" value="MurNAc-LAA_cat"/>
</dbReference>
<dbReference type="InterPro" id="IPR021731">
    <property type="entry name" value="AMIN_dom"/>
</dbReference>
<dbReference type="GO" id="GO:0009253">
    <property type="term" value="P:peptidoglycan catabolic process"/>
    <property type="evidence" value="ECO:0007669"/>
    <property type="project" value="InterPro"/>
</dbReference>
<dbReference type="SMART" id="SM00646">
    <property type="entry name" value="Ami_3"/>
    <property type="match status" value="1"/>
</dbReference>
<accession>A0A0P1EZD1</accession>
<feature type="chain" id="PRO_5006062100" description="N-acetylmuramoyl-L-alanine amidase" evidence="4">
    <location>
        <begin position="21"/>
        <end position="404"/>
    </location>
</feature>
<dbReference type="RefSeq" id="WP_058123375.1">
    <property type="nucleotide sequence ID" value="NZ_CYRX01000025.1"/>
</dbReference>
<evidence type="ECO:0000313" key="6">
    <source>
        <dbReference type="EMBL" id="CUH60392.1"/>
    </source>
</evidence>
<dbReference type="GO" id="GO:0008745">
    <property type="term" value="F:N-acetylmuramoyl-L-alanine amidase activity"/>
    <property type="evidence" value="ECO:0007669"/>
    <property type="project" value="UniProtKB-EC"/>
</dbReference>
<evidence type="ECO:0000313" key="7">
    <source>
        <dbReference type="Proteomes" id="UP000051298"/>
    </source>
</evidence>